<dbReference type="EMBL" id="PQ072212">
    <property type="protein sequence ID" value="XDG19131.1"/>
    <property type="molecule type" value="Genomic_DNA"/>
</dbReference>
<keyword evidence="1" id="KW-0812">Transmembrane</keyword>
<reference evidence="2" key="1">
    <citation type="submission" date="2024-07" db="EMBL/GenBank/DDBJ databases">
        <authorList>
            <person name="Grose E."/>
            <person name="Duffy M.E."/>
            <person name="Ewool L.M."/>
            <person name="Grose J.H."/>
        </authorList>
    </citation>
    <scope>NUCLEOTIDE SEQUENCE</scope>
</reference>
<evidence type="ECO:0000256" key="1">
    <source>
        <dbReference type="SAM" id="Phobius"/>
    </source>
</evidence>
<feature type="transmembrane region" description="Helical" evidence="1">
    <location>
        <begin position="747"/>
        <end position="766"/>
    </location>
</feature>
<protein>
    <submittedName>
        <fullName evidence="2">Uncharacterized protein</fullName>
    </submittedName>
</protein>
<feature type="transmembrane region" description="Helical" evidence="1">
    <location>
        <begin position="705"/>
        <end position="735"/>
    </location>
</feature>
<keyword evidence="1" id="KW-0472">Membrane</keyword>
<proteinExistence type="predicted"/>
<keyword evidence="1" id="KW-1133">Transmembrane helix</keyword>
<accession>A0AB39ACK0</accession>
<evidence type="ECO:0000313" key="2">
    <source>
        <dbReference type="EMBL" id="XDG19131.1"/>
    </source>
</evidence>
<organism evidence="2">
    <name type="scientific">Erwinia phage Fifi051</name>
    <dbReference type="NCBI Taxonomy" id="3238787"/>
    <lineage>
        <taxon>Viruses</taxon>
        <taxon>Duplodnaviria</taxon>
        <taxon>Heunggongvirae</taxon>
        <taxon>Uroviricota</taxon>
        <taxon>Caudoviricetes</taxon>
    </lineage>
</organism>
<name>A0AB39ACK0_9CAUD</name>
<feature type="transmembrane region" description="Helical" evidence="1">
    <location>
        <begin position="675"/>
        <end position="699"/>
    </location>
</feature>
<feature type="transmembrane region" description="Helical" evidence="1">
    <location>
        <begin position="639"/>
        <end position="663"/>
    </location>
</feature>
<sequence>MGFSLKAKKKIYVSSVVYNLAGDEEKRPNYLKSTVMGKIIADTNPSQSMANAIQNSYITGPGLRLRSFIKWADTSGYDDLLGIQPATIYLGDSIDASALAAQIPHDSNYTVNILDSESGVADWTWWADQYMFKNHLDLVNTDWVADFKDDTQQLVITFADGTKESFTPENYHPGANYIYALYSLTQGNTPGEVVPGNPVLIGSDEPFPSTTGWDTNSYSAKNTDVTLNKKVTVVKSYSDGRPDETSTGTSTSTDTYLKIDGEYEKTEFAGRVDTADGQQIHNTRSVMHQNQAGVITDAEPVVDTQTEEVDGVTVTTTTTTEQQVLKVQRSYQVDTQDIITSAFYGSQVFLYQFGTGNSVLDGMFSPTESSNMFAPFIPVRIDNDMITDGRFADYLPMVQKAYKKATNAKFDKIIEKVKDNKSLGDIDYAYVVFGTSLNVKEDACRKYMYKFFQTMLQTSTGVTTAYGEYKTQMAKATASVDAWNVWLAAQNDPSNSLYGTPEPTRIPYPTLPVSSIQIKGNSLMNYNMTISWSAMAETIGTGMHDANHKVGDCWFVINADDEYTQSIYTGGGEAPETTFSVDHVTLYWQETKNRWRAMNIWGLYHNNKIYGGKSVGISAKDALNDSEESGFIIPINRDIYSAISLVDATQMSTACMFMVFNCYKVVKQKWYQTGFFKVVLVIVIIIISIYTGGAAAGLLGTAASVGAAVGLTGIAAIIVGTIANALAAMILMKLIGVVAVKAFGEKVGVMVGAIAAVIAVAVGSSLSSGGTVSAGFSSMTNADNLMKLTVAAGNGYSEYMQAAVQQTVAETQSVLDKYNEQSKQIAQQYSDLVGTDRGVIDPTSLTNATQHIYENMDSFISRTLMTGADIADLSISMLENFVDMTTSVDLTI</sequence>